<keyword evidence="9 12" id="KW-0675">Receptor</keyword>
<evidence type="ECO:0000256" key="11">
    <source>
        <dbReference type="ARBA" id="ARBA00023224"/>
    </source>
</evidence>
<dbReference type="OrthoDB" id="5950040at2759"/>
<keyword evidence="6 12" id="KW-0297">G-protein coupled receptor</keyword>
<proteinExistence type="inferred from homology"/>
<evidence type="ECO:0000256" key="9">
    <source>
        <dbReference type="ARBA" id="ARBA00023170"/>
    </source>
</evidence>
<keyword evidence="8" id="KW-1015">Disulfide bond</keyword>
<evidence type="ECO:0000256" key="4">
    <source>
        <dbReference type="ARBA" id="ARBA00022692"/>
    </source>
</evidence>
<comment type="subcellular location">
    <subcellularLocation>
        <location evidence="1">Cell membrane</location>
        <topology evidence="1">Multi-pass membrane protein</topology>
    </subcellularLocation>
</comment>
<dbReference type="PANTHER" id="PTHR24243:SF208">
    <property type="entry name" value="PYROKININ-1 RECEPTOR"/>
    <property type="match status" value="1"/>
</dbReference>
<dbReference type="Proteomes" id="UP000192223">
    <property type="component" value="Unplaced"/>
</dbReference>
<protein>
    <submittedName>
        <fullName evidence="17">Pyrokinin-1 receptor isoform X1</fullName>
    </submittedName>
</protein>
<dbReference type="KEGG" id="apln:108734038"/>
<evidence type="ECO:0000256" key="1">
    <source>
        <dbReference type="ARBA" id="ARBA00004651"/>
    </source>
</evidence>
<dbReference type="GeneID" id="108734038"/>
<evidence type="ECO:0000256" key="2">
    <source>
        <dbReference type="ARBA" id="ARBA00010663"/>
    </source>
</evidence>
<dbReference type="InterPro" id="IPR017452">
    <property type="entry name" value="GPCR_Rhodpsn_7TM"/>
</dbReference>
<dbReference type="InParanoid" id="A0A1W4WA77"/>
<keyword evidence="7 14" id="KW-0472">Membrane</keyword>
<keyword evidence="10" id="KW-0325">Glycoprotein</keyword>
<evidence type="ECO:0000256" key="12">
    <source>
        <dbReference type="RuleBase" id="RU000688"/>
    </source>
</evidence>
<feature type="transmembrane region" description="Helical" evidence="14">
    <location>
        <begin position="202"/>
        <end position="222"/>
    </location>
</feature>
<evidence type="ECO:0000313" key="17">
    <source>
        <dbReference type="RefSeq" id="XP_018320924.1"/>
    </source>
</evidence>
<dbReference type="FunCoup" id="A0A1W4WA77">
    <property type="interactions" value="48"/>
</dbReference>
<evidence type="ECO:0000256" key="5">
    <source>
        <dbReference type="ARBA" id="ARBA00022989"/>
    </source>
</evidence>
<dbReference type="SMART" id="SM01381">
    <property type="entry name" value="7TM_GPCR_Srsx"/>
    <property type="match status" value="1"/>
</dbReference>
<dbReference type="AlphaFoldDB" id="A0A1W4WA77"/>
<keyword evidence="11 12" id="KW-0807">Transducer</keyword>
<dbReference type="PRINTS" id="PR01565">
    <property type="entry name" value="NEUROMEDINUR"/>
</dbReference>
<keyword evidence="3" id="KW-1003">Cell membrane</keyword>
<evidence type="ECO:0000256" key="3">
    <source>
        <dbReference type="ARBA" id="ARBA00022475"/>
    </source>
</evidence>
<evidence type="ECO:0000256" key="8">
    <source>
        <dbReference type="ARBA" id="ARBA00023157"/>
    </source>
</evidence>
<dbReference type="GO" id="GO:0005886">
    <property type="term" value="C:plasma membrane"/>
    <property type="evidence" value="ECO:0007669"/>
    <property type="project" value="UniProtKB-SubCell"/>
</dbReference>
<dbReference type="InterPro" id="IPR005390">
    <property type="entry name" value="NeuromedU_rcpt"/>
</dbReference>
<evidence type="ECO:0000256" key="13">
    <source>
        <dbReference type="SAM" id="MobiDB-lite"/>
    </source>
</evidence>
<accession>A0A1W4WA77</accession>
<keyword evidence="4 12" id="KW-0812">Transmembrane</keyword>
<name>A0A1W4WA77_AGRPL</name>
<dbReference type="PRINTS" id="PR00237">
    <property type="entry name" value="GPCRRHODOPSN"/>
</dbReference>
<organism evidence="16 17">
    <name type="scientific">Agrilus planipennis</name>
    <name type="common">Emerald ash borer</name>
    <name type="synonym">Agrilus marcopoli</name>
    <dbReference type="NCBI Taxonomy" id="224129"/>
    <lineage>
        <taxon>Eukaryota</taxon>
        <taxon>Metazoa</taxon>
        <taxon>Ecdysozoa</taxon>
        <taxon>Arthropoda</taxon>
        <taxon>Hexapoda</taxon>
        <taxon>Insecta</taxon>
        <taxon>Pterygota</taxon>
        <taxon>Neoptera</taxon>
        <taxon>Endopterygota</taxon>
        <taxon>Coleoptera</taxon>
        <taxon>Polyphaga</taxon>
        <taxon>Elateriformia</taxon>
        <taxon>Buprestoidea</taxon>
        <taxon>Buprestidae</taxon>
        <taxon>Agrilinae</taxon>
        <taxon>Agrilus</taxon>
    </lineage>
</organism>
<gene>
    <name evidence="17" type="primary">LOC108734038</name>
</gene>
<dbReference type="PROSITE" id="PS50262">
    <property type="entry name" value="G_PROTEIN_RECEP_F1_2"/>
    <property type="match status" value="1"/>
</dbReference>
<dbReference type="Pfam" id="PF00001">
    <property type="entry name" value="7tm_1"/>
    <property type="match status" value="1"/>
</dbReference>
<comment type="similarity">
    <text evidence="2 12">Belongs to the G-protein coupled receptor 1 family.</text>
</comment>
<keyword evidence="16" id="KW-1185">Reference proteome</keyword>
<feature type="transmembrane region" description="Helical" evidence="14">
    <location>
        <begin position="314"/>
        <end position="332"/>
    </location>
</feature>
<feature type="transmembrane region" description="Helical" evidence="14">
    <location>
        <begin position="356"/>
        <end position="378"/>
    </location>
</feature>
<evidence type="ECO:0000256" key="7">
    <source>
        <dbReference type="ARBA" id="ARBA00023136"/>
    </source>
</evidence>
<dbReference type="PROSITE" id="PS00237">
    <property type="entry name" value="G_PROTEIN_RECEP_F1_1"/>
    <property type="match status" value="1"/>
</dbReference>
<feature type="region of interest" description="Disordered" evidence="13">
    <location>
        <begin position="456"/>
        <end position="482"/>
    </location>
</feature>
<evidence type="ECO:0000256" key="14">
    <source>
        <dbReference type="SAM" id="Phobius"/>
    </source>
</evidence>
<feature type="transmembrane region" description="Helical" evidence="14">
    <location>
        <begin position="257"/>
        <end position="276"/>
    </location>
</feature>
<dbReference type="STRING" id="224129.A0A1W4WA77"/>
<dbReference type="GO" id="GO:0001607">
    <property type="term" value="F:neuromedin U receptor activity"/>
    <property type="evidence" value="ECO:0007669"/>
    <property type="project" value="InterPro"/>
</dbReference>
<keyword evidence="5 14" id="KW-1133">Transmembrane helix</keyword>
<reference evidence="17" key="1">
    <citation type="submission" date="2025-08" db="UniProtKB">
        <authorList>
            <consortium name="RefSeq"/>
        </authorList>
    </citation>
    <scope>IDENTIFICATION</scope>
    <source>
        <tissue evidence="17">Entire body</tissue>
    </source>
</reference>
<feature type="transmembrane region" description="Helical" evidence="14">
    <location>
        <begin position="83"/>
        <end position="110"/>
    </location>
</feature>
<dbReference type="InterPro" id="IPR000276">
    <property type="entry name" value="GPCR_Rhodpsn"/>
</dbReference>
<sequence>MMLSDICQLINHQNAIFNGSRCCCYCLCRVEDFHLGIQIMSDDVFVNASFDAVNATVLLAFIHENANKTSSKTGEDALHSIKIILPVTIIFITIFFTGLVGNICTCIVIARNKSMHTATNYYLFNLAISDLLLLICGLPQETYTLWYPDDYVFGEAFCVLQGYAAETSANATVLTITAFTVERYLAICHPFLSYTMSKLSRVVKYVVLVWVFALCLAAPQAFQFGIKHQVNVDGSERSICTVTGGKYAQHAFEISSFLFFVGPMTVITVLYILIAVRLHKSKILARSSGIQRNSARVERGNDSRSKGTAAQRRVIKMLVAVVAAFFICWAPFHSQRLLAMYMQTAPAETQRSFVEFYIALNYISGVLYYFSTTINPILYHIMSRKFREAFKATLVQICKKGSRSKRSDFYLSLVKYQKSFRADRPTDCTEVQDFRSSGHCNDTKILPRNESNISTLPRESRFDSSEPSNVPPTPQSALIPNGSFNLRRKPRHVPHDLKRYGYRTNYPTDFNTDRLKYRLFHIFHNKAVYFNRQGSIESTTSATNTISNSSLQDVDDSEFTSSDLVRYMEQINSDLA</sequence>
<dbReference type="SUPFAM" id="SSF81321">
    <property type="entry name" value="Family A G protein-coupled receptor-like"/>
    <property type="match status" value="1"/>
</dbReference>
<evidence type="ECO:0000256" key="6">
    <source>
        <dbReference type="ARBA" id="ARBA00023040"/>
    </source>
</evidence>
<feature type="domain" description="G-protein coupled receptors family 1 profile" evidence="15">
    <location>
        <begin position="101"/>
        <end position="379"/>
    </location>
</feature>
<evidence type="ECO:0000259" key="15">
    <source>
        <dbReference type="PROSITE" id="PS50262"/>
    </source>
</evidence>
<evidence type="ECO:0000256" key="10">
    <source>
        <dbReference type="ARBA" id="ARBA00023180"/>
    </source>
</evidence>
<dbReference type="RefSeq" id="XP_018320924.1">
    <property type="nucleotide sequence ID" value="XM_018465422.2"/>
</dbReference>
<dbReference type="Gene3D" id="1.20.1070.10">
    <property type="entry name" value="Rhodopsin 7-helix transmembrane proteins"/>
    <property type="match status" value="1"/>
</dbReference>
<feature type="transmembrane region" description="Helical" evidence="14">
    <location>
        <begin position="160"/>
        <end position="181"/>
    </location>
</feature>
<evidence type="ECO:0000313" key="16">
    <source>
        <dbReference type="Proteomes" id="UP000192223"/>
    </source>
</evidence>
<feature type="transmembrane region" description="Helical" evidence="14">
    <location>
        <begin position="122"/>
        <end position="140"/>
    </location>
</feature>
<dbReference type="PANTHER" id="PTHR24243">
    <property type="entry name" value="G-PROTEIN COUPLED RECEPTOR"/>
    <property type="match status" value="1"/>
</dbReference>